<reference evidence="4" key="1">
    <citation type="submission" date="2021-01" db="EMBL/GenBank/DDBJ databases">
        <title>Whole genome shotgun sequence of Sinosporangium siamense NBRC 109515.</title>
        <authorList>
            <person name="Komaki H."/>
            <person name="Tamura T."/>
        </authorList>
    </citation>
    <scope>NUCLEOTIDE SEQUENCE</scope>
    <source>
        <strain evidence="4">NBRC 109515</strain>
    </source>
</reference>
<dbReference type="InterPro" id="IPR036291">
    <property type="entry name" value="NAD(P)-bd_dom_sf"/>
</dbReference>
<dbReference type="EMBL" id="BOOW01000027">
    <property type="protein sequence ID" value="GII94024.1"/>
    <property type="molecule type" value="Genomic_DNA"/>
</dbReference>
<dbReference type="InterPro" id="IPR029753">
    <property type="entry name" value="D-isomer_DH_CS"/>
</dbReference>
<dbReference type="PROSITE" id="PS00671">
    <property type="entry name" value="D_2_HYDROXYACID_DH_3"/>
    <property type="match status" value="1"/>
</dbReference>
<comment type="caution">
    <text evidence="4">The sequence shown here is derived from an EMBL/GenBank/DDBJ whole genome shotgun (WGS) entry which is preliminary data.</text>
</comment>
<dbReference type="RefSeq" id="WP_204027843.1">
    <property type="nucleotide sequence ID" value="NZ_BOOW01000027.1"/>
</dbReference>
<protein>
    <submittedName>
        <fullName evidence="4">2-hydroxyacid dehydrogenase</fullName>
    </submittedName>
</protein>
<keyword evidence="5" id="KW-1185">Reference proteome</keyword>
<dbReference type="CDD" id="cd05300">
    <property type="entry name" value="2-Hacid_dh_1"/>
    <property type="match status" value="1"/>
</dbReference>
<dbReference type="Gene3D" id="3.40.50.720">
    <property type="entry name" value="NAD(P)-binding Rossmann-like Domain"/>
    <property type="match status" value="2"/>
</dbReference>
<dbReference type="AlphaFoldDB" id="A0A919VDD2"/>
<dbReference type="PANTHER" id="PTHR43333">
    <property type="entry name" value="2-HACID_DH_C DOMAIN-CONTAINING PROTEIN"/>
    <property type="match status" value="1"/>
</dbReference>
<evidence type="ECO:0000256" key="1">
    <source>
        <dbReference type="ARBA" id="ARBA00023002"/>
    </source>
</evidence>
<evidence type="ECO:0000313" key="5">
    <source>
        <dbReference type="Proteomes" id="UP000606172"/>
    </source>
</evidence>
<name>A0A919VDD2_9ACTN</name>
<evidence type="ECO:0000259" key="3">
    <source>
        <dbReference type="Pfam" id="PF02826"/>
    </source>
</evidence>
<evidence type="ECO:0000313" key="4">
    <source>
        <dbReference type="EMBL" id="GII94024.1"/>
    </source>
</evidence>
<dbReference type="SUPFAM" id="SSF51735">
    <property type="entry name" value="NAD(P)-binding Rossmann-fold domains"/>
    <property type="match status" value="1"/>
</dbReference>
<organism evidence="4 5">
    <name type="scientific">Sinosporangium siamense</name>
    <dbReference type="NCBI Taxonomy" id="1367973"/>
    <lineage>
        <taxon>Bacteria</taxon>
        <taxon>Bacillati</taxon>
        <taxon>Actinomycetota</taxon>
        <taxon>Actinomycetes</taxon>
        <taxon>Streptosporangiales</taxon>
        <taxon>Streptosporangiaceae</taxon>
        <taxon>Sinosporangium</taxon>
    </lineage>
</organism>
<keyword evidence="2" id="KW-0520">NAD</keyword>
<proteinExistence type="predicted"/>
<dbReference type="GO" id="GO:0016616">
    <property type="term" value="F:oxidoreductase activity, acting on the CH-OH group of donors, NAD or NADP as acceptor"/>
    <property type="evidence" value="ECO:0007669"/>
    <property type="project" value="UniProtKB-ARBA"/>
</dbReference>
<dbReference type="PANTHER" id="PTHR43333:SF1">
    <property type="entry name" value="D-ISOMER SPECIFIC 2-HYDROXYACID DEHYDROGENASE NAD-BINDING DOMAIN-CONTAINING PROTEIN"/>
    <property type="match status" value="1"/>
</dbReference>
<sequence length="326" mass="35371">MTAAPAGPHVLISENLAGMLPQLTQRFPASRFTPVPDEGPLREEYTDAEVLFCSSMGQELLNGILRKAGGLRWMQVTTAGFDWFGGDVLPQRLAEGLTLTRSSHSYCVPIGEYVVGAALMYSRAFPELRAAQERREWVRLVATDFIGSTMLVFGTGSIGREIAWRAKALGAATAGVSRSGRPAEGFDRVVPAGRCLDVLPEADWVVLAMPLTPENHHLIRAEHFTAMKDTAVLINVGRGALVDEDDFVDAVTRGTIGGAVLDVFEEEPLPAASRLWALPRTLVTPHTSFRASGNLQRLCDDFSANFDRYLAGQAPNGTMREPGLGY</sequence>
<gene>
    <name evidence="4" type="ORF">Ssi02_42550</name>
</gene>
<feature type="domain" description="D-isomer specific 2-hydroxyacid dehydrogenase NAD-binding" evidence="3">
    <location>
        <begin position="116"/>
        <end position="288"/>
    </location>
</feature>
<accession>A0A919VDD2</accession>
<evidence type="ECO:0000256" key="2">
    <source>
        <dbReference type="ARBA" id="ARBA00023027"/>
    </source>
</evidence>
<keyword evidence="1" id="KW-0560">Oxidoreductase</keyword>
<dbReference type="GO" id="GO:0051287">
    <property type="term" value="F:NAD binding"/>
    <property type="evidence" value="ECO:0007669"/>
    <property type="project" value="InterPro"/>
</dbReference>
<dbReference type="InterPro" id="IPR006140">
    <property type="entry name" value="D-isomer_DH_NAD-bd"/>
</dbReference>
<dbReference type="SUPFAM" id="SSF52283">
    <property type="entry name" value="Formate/glycerate dehydrogenase catalytic domain-like"/>
    <property type="match status" value="1"/>
</dbReference>
<dbReference type="Proteomes" id="UP000606172">
    <property type="component" value="Unassembled WGS sequence"/>
</dbReference>
<dbReference type="Pfam" id="PF02826">
    <property type="entry name" value="2-Hacid_dh_C"/>
    <property type="match status" value="1"/>
</dbReference>